<keyword evidence="5" id="KW-0808">Transferase</keyword>
<accession>F6VF81</accession>
<dbReference type="FunCoup" id="F6VF81">
    <property type="interactions" value="22"/>
</dbReference>
<evidence type="ECO:0000256" key="4">
    <source>
        <dbReference type="ARBA" id="ARBA00022676"/>
    </source>
</evidence>
<keyword evidence="9" id="KW-0333">Golgi apparatus</keyword>
<dbReference type="GO" id="GO:0000139">
    <property type="term" value="C:Golgi membrane"/>
    <property type="evidence" value="ECO:0000318"/>
    <property type="project" value="GO_Central"/>
</dbReference>
<dbReference type="OMA" id="GHHCPDV"/>
<keyword evidence="10" id="KW-0472">Membrane</keyword>
<keyword evidence="17" id="KW-1185">Reference proteome</keyword>
<feature type="region of interest" description="Disordered" evidence="15">
    <location>
        <begin position="1"/>
        <end position="42"/>
    </location>
</feature>
<name>F6VF81_MONDO</name>
<proteinExistence type="inferred from homology"/>
<evidence type="ECO:0000256" key="15">
    <source>
        <dbReference type="SAM" id="MobiDB-lite"/>
    </source>
</evidence>
<comment type="subcellular location">
    <subcellularLocation>
        <location evidence="1">Golgi apparatus membrane</location>
        <topology evidence="1">Single-pass type II membrane protein</topology>
    </subcellularLocation>
</comment>
<evidence type="ECO:0000313" key="17">
    <source>
        <dbReference type="Proteomes" id="UP000002280"/>
    </source>
</evidence>
<keyword evidence="6" id="KW-0812">Transmembrane</keyword>
<dbReference type="Pfam" id="PF01762">
    <property type="entry name" value="Galactosyl_T"/>
    <property type="match status" value="1"/>
</dbReference>
<evidence type="ECO:0000256" key="13">
    <source>
        <dbReference type="ARBA" id="ARBA00065109"/>
    </source>
</evidence>
<organism evidence="16 17">
    <name type="scientific">Monodelphis domestica</name>
    <name type="common">Gray short-tailed opossum</name>
    <dbReference type="NCBI Taxonomy" id="13616"/>
    <lineage>
        <taxon>Eukaryota</taxon>
        <taxon>Metazoa</taxon>
        <taxon>Chordata</taxon>
        <taxon>Craniata</taxon>
        <taxon>Vertebrata</taxon>
        <taxon>Euteleostomi</taxon>
        <taxon>Mammalia</taxon>
        <taxon>Metatheria</taxon>
        <taxon>Didelphimorphia</taxon>
        <taxon>Didelphidae</taxon>
        <taxon>Monodelphis</taxon>
    </lineage>
</organism>
<feature type="compositionally biased region" description="Low complexity" evidence="15">
    <location>
        <begin position="107"/>
        <end position="127"/>
    </location>
</feature>
<reference evidence="16" key="2">
    <citation type="submission" date="2025-08" db="UniProtKB">
        <authorList>
            <consortium name="Ensembl"/>
        </authorList>
    </citation>
    <scope>IDENTIFICATION</scope>
</reference>
<evidence type="ECO:0000256" key="6">
    <source>
        <dbReference type="ARBA" id="ARBA00022692"/>
    </source>
</evidence>
<dbReference type="GO" id="GO:0016262">
    <property type="term" value="F:protein N-acetylglucosaminyltransferase activity"/>
    <property type="evidence" value="ECO:0000318"/>
    <property type="project" value="GO_Central"/>
</dbReference>
<evidence type="ECO:0000256" key="11">
    <source>
        <dbReference type="ARBA" id="ARBA00023180"/>
    </source>
</evidence>
<feature type="region of interest" description="Disordered" evidence="15">
    <location>
        <begin position="76"/>
        <end position="203"/>
    </location>
</feature>
<evidence type="ECO:0000256" key="8">
    <source>
        <dbReference type="ARBA" id="ARBA00022989"/>
    </source>
</evidence>
<dbReference type="STRING" id="13616.ENSMODP00000031308"/>
<dbReference type="InParanoid" id="F6VF81"/>
<dbReference type="Ensembl" id="ENSMODT00000010972.3">
    <property type="protein sequence ID" value="ENSMODP00000031308.2"/>
    <property type="gene ID" value="ENSMODG00000008650.3"/>
</dbReference>
<evidence type="ECO:0000256" key="2">
    <source>
        <dbReference type="ARBA" id="ARBA00004922"/>
    </source>
</evidence>
<evidence type="ECO:0000256" key="9">
    <source>
        <dbReference type="ARBA" id="ARBA00023034"/>
    </source>
</evidence>
<feature type="compositionally biased region" description="Low complexity" evidence="15">
    <location>
        <begin position="76"/>
        <end position="96"/>
    </location>
</feature>
<reference evidence="16 17" key="1">
    <citation type="journal article" date="2007" name="Nature">
        <title>Genome of the marsupial Monodelphis domestica reveals innovation in non-coding sequences.</title>
        <authorList>
            <person name="Mikkelsen T.S."/>
            <person name="Wakefield M.J."/>
            <person name="Aken B."/>
            <person name="Amemiya C.T."/>
            <person name="Chang J.L."/>
            <person name="Duke S."/>
            <person name="Garber M."/>
            <person name="Gentles A.J."/>
            <person name="Goodstadt L."/>
            <person name="Heger A."/>
            <person name="Jurka J."/>
            <person name="Kamal M."/>
            <person name="Mauceli E."/>
            <person name="Searle S.M."/>
            <person name="Sharpe T."/>
            <person name="Baker M.L."/>
            <person name="Batzer M.A."/>
            <person name="Benos P.V."/>
            <person name="Belov K."/>
            <person name="Clamp M."/>
            <person name="Cook A."/>
            <person name="Cuff J."/>
            <person name="Das R."/>
            <person name="Davidow L."/>
            <person name="Deakin J.E."/>
            <person name="Fazzari M.J."/>
            <person name="Glass J.L."/>
            <person name="Grabherr M."/>
            <person name="Greally J.M."/>
            <person name="Gu W."/>
            <person name="Hore T.A."/>
            <person name="Huttley G.A."/>
            <person name="Kleber M."/>
            <person name="Jirtle R.L."/>
            <person name="Koina E."/>
            <person name="Lee J.T."/>
            <person name="Mahony S."/>
            <person name="Marra M.A."/>
            <person name="Miller R.D."/>
            <person name="Nicholls R.D."/>
            <person name="Oda M."/>
            <person name="Papenfuss A.T."/>
            <person name="Parra Z.E."/>
            <person name="Pollock D.D."/>
            <person name="Ray D.A."/>
            <person name="Schein J.E."/>
            <person name="Speed T.P."/>
            <person name="Thompson K."/>
            <person name="VandeBerg J.L."/>
            <person name="Wade C.M."/>
            <person name="Walker J.A."/>
            <person name="Waters P.D."/>
            <person name="Webber C."/>
            <person name="Weidman J.R."/>
            <person name="Xie X."/>
            <person name="Zody M.C."/>
            <person name="Baldwin J."/>
            <person name="Abdouelleil A."/>
            <person name="Abdulkadir J."/>
            <person name="Abebe A."/>
            <person name="Abera B."/>
            <person name="Abreu J."/>
            <person name="Acer S.C."/>
            <person name="Aftuck L."/>
            <person name="Alexander A."/>
            <person name="An P."/>
            <person name="Anderson E."/>
            <person name="Anderson S."/>
            <person name="Arachi H."/>
            <person name="Azer M."/>
            <person name="Bachantsang P."/>
            <person name="Barry A."/>
            <person name="Bayul T."/>
            <person name="Berlin A."/>
            <person name="Bessette D."/>
            <person name="Bloom T."/>
            <person name="Bloom T."/>
            <person name="Boguslavskiy L."/>
            <person name="Bonnet C."/>
            <person name="Boukhgalter B."/>
            <person name="Bourzgui I."/>
            <person name="Brown A."/>
            <person name="Cahill P."/>
            <person name="Channer S."/>
            <person name="Cheshatsang Y."/>
            <person name="Chuda L."/>
            <person name="Citroen M."/>
            <person name="Collymore A."/>
            <person name="Cooke P."/>
            <person name="Costello M."/>
            <person name="D'Aco K."/>
            <person name="Daza R."/>
            <person name="De Haan G."/>
            <person name="DeGray S."/>
            <person name="DeMaso C."/>
            <person name="Dhargay N."/>
            <person name="Dooley K."/>
            <person name="Dooley E."/>
            <person name="Doricent M."/>
            <person name="Dorje P."/>
            <person name="Dorjee K."/>
            <person name="Dupes A."/>
            <person name="Elong R."/>
            <person name="Falk J."/>
            <person name="Farina A."/>
            <person name="Faro S."/>
            <person name="Ferguson D."/>
            <person name="Fisher S."/>
            <person name="Foley C.D."/>
            <person name="Franke A."/>
            <person name="Friedrich D."/>
            <person name="Gadbois L."/>
            <person name="Gearin G."/>
            <person name="Gearin C.R."/>
            <person name="Giannoukos G."/>
            <person name="Goode T."/>
            <person name="Graham J."/>
            <person name="Grandbois E."/>
            <person name="Grewal S."/>
            <person name="Gyaltsen K."/>
            <person name="Hafez N."/>
            <person name="Hagos B."/>
            <person name="Hall J."/>
            <person name="Henson C."/>
            <person name="Hollinger A."/>
            <person name="Honan T."/>
            <person name="Huard M.D."/>
            <person name="Hughes L."/>
            <person name="Hurhula B."/>
            <person name="Husby M.E."/>
            <person name="Kamat A."/>
            <person name="Kanga B."/>
            <person name="Kashin S."/>
            <person name="Khazanovich D."/>
            <person name="Kisner P."/>
            <person name="Lance K."/>
            <person name="Lara M."/>
            <person name="Lee W."/>
            <person name="Lennon N."/>
            <person name="Letendre F."/>
            <person name="LeVine R."/>
            <person name="Lipovsky A."/>
            <person name="Liu X."/>
            <person name="Liu J."/>
            <person name="Liu S."/>
            <person name="Lokyitsang T."/>
            <person name="Lokyitsang Y."/>
            <person name="Lubonja R."/>
            <person name="Lui A."/>
            <person name="MacDonald P."/>
            <person name="Magnisalis V."/>
            <person name="Maru K."/>
            <person name="Matthews C."/>
            <person name="McCusker W."/>
            <person name="McDonough S."/>
            <person name="Mehta T."/>
            <person name="Meldrim J."/>
            <person name="Meneus L."/>
            <person name="Mihai O."/>
            <person name="Mihalev A."/>
            <person name="Mihova T."/>
            <person name="Mittelman R."/>
            <person name="Mlenga V."/>
            <person name="Montmayeur A."/>
            <person name="Mulrain L."/>
            <person name="Navidi A."/>
            <person name="Naylor J."/>
            <person name="Negash T."/>
            <person name="Nguyen T."/>
            <person name="Nguyen N."/>
            <person name="Nicol R."/>
            <person name="Norbu C."/>
            <person name="Norbu N."/>
            <person name="Novod N."/>
            <person name="O'Neill B."/>
            <person name="Osman S."/>
            <person name="Markiewicz E."/>
            <person name="Oyono O.L."/>
            <person name="Patti C."/>
            <person name="Phunkhang P."/>
            <person name="Pierre F."/>
            <person name="Priest M."/>
            <person name="Raghuraman S."/>
            <person name="Rege F."/>
            <person name="Reyes R."/>
            <person name="Rise C."/>
            <person name="Rogov P."/>
            <person name="Ross K."/>
            <person name="Ryan E."/>
            <person name="Settipalli S."/>
            <person name="Shea T."/>
            <person name="Sherpa N."/>
            <person name="Shi L."/>
            <person name="Shih D."/>
            <person name="Sparrow T."/>
            <person name="Spaulding J."/>
            <person name="Stalker J."/>
            <person name="Stange-Thomann N."/>
            <person name="Stavropoulos S."/>
            <person name="Stone C."/>
            <person name="Strader C."/>
            <person name="Tesfaye S."/>
            <person name="Thomson T."/>
            <person name="Thoulutsang Y."/>
            <person name="Thoulutsang D."/>
            <person name="Topham K."/>
            <person name="Topping I."/>
            <person name="Tsamla T."/>
            <person name="Vassiliev H."/>
            <person name="Vo A."/>
            <person name="Wangchuk T."/>
            <person name="Wangdi T."/>
            <person name="Weiand M."/>
            <person name="Wilkinson J."/>
            <person name="Wilson A."/>
            <person name="Yadav S."/>
            <person name="Young G."/>
            <person name="Yu Q."/>
            <person name="Zembek L."/>
            <person name="Zhong D."/>
            <person name="Zimmer A."/>
            <person name="Zwirko Z."/>
            <person name="Jaffe D.B."/>
            <person name="Alvarez P."/>
            <person name="Brockman W."/>
            <person name="Butler J."/>
            <person name="Chin C."/>
            <person name="Gnerre S."/>
            <person name="MacCallum I."/>
            <person name="Graves J.A."/>
            <person name="Ponting C.P."/>
            <person name="Breen M."/>
            <person name="Samollow P.B."/>
            <person name="Lander E.S."/>
            <person name="Lindblad-Toh K."/>
        </authorList>
    </citation>
    <scope>NUCLEOTIDE SEQUENCE [LARGE SCALE GENOMIC DNA]</scope>
</reference>
<comment type="pathway">
    <text evidence="2">Protein modification; protein glycosylation.</text>
</comment>
<dbReference type="eggNOG" id="KOG2287">
    <property type="taxonomic scope" value="Eukaryota"/>
</dbReference>
<dbReference type="GO" id="GO:0006493">
    <property type="term" value="P:protein O-linked glycosylation"/>
    <property type="evidence" value="ECO:0000318"/>
    <property type="project" value="GO_Central"/>
</dbReference>
<dbReference type="PANTHER" id="PTHR11214">
    <property type="entry name" value="BETA-1,3-N-ACETYLGLUCOSAMINYLTRANSFERASE"/>
    <property type="match status" value="1"/>
</dbReference>
<evidence type="ECO:0000256" key="14">
    <source>
        <dbReference type="ARBA" id="ARBA00067697"/>
    </source>
</evidence>
<evidence type="ECO:0000256" key="1">
    <source>
        <dbReference type="ARBA" id="ARBA00004323"/>
    </source>
</evidence>
<dbReference type="AlphaFoldDB" id="F6VF81"/>
<dbReference type="InterPro" id="IPR002659">
    <property type="entry name" value="Glyco_trans_31"/>
</dbReference>
<dbReference type="Gene3D" id="3.90.550.50">
    <property type="match status" value="1"/>
</dbReference>
<sequence>EEPGDSPRGKQPLFPKGAGNSLGPAGEVRGGARRPARAQPWRKELLTPSASLSILAPSRPSLLPPRVRPWPRLALWALSGPLGGPPSLGAGFPASSRPLARPRHAPSSVSLSVSSQPRPCRSLAPGGSPLPSPPHRLGLGGRRPRRSLTRAEQAAGPGRPTPPTVYIEWSSDPLRPKRRGEGRGPETLSQPSALPPEPSLPANLSARLRQTGPLATAFWNRQQRQLQALPTGAGSAAGDCRTWGEAAAAEIPDFSSYPEAHRRFLLSAACRDYPRWESGSAVPGCPDADAPYLLLAVKSSAGRFGERQAIRETWGAPEDGVRLLFLLGSPQGELGPDLGPLVEWESRRYRDLLLWDFLDVPFNRSLLDVLLLRWLARHCPQVTFVLRAQDDSFVNLRALLGVLRGLPPATGRTLYLGHVFDQALPIRTPKGPYYVPETFYDGPYPAYASGGGYVFAGRLVPWLLQAARRVVPFPIDDVYTGLCFQALGLAPQNHPGFLTNWPTRGKQDNPCAQQSLVLVQPRDPQETIRLWKLMQPPHAHC</sequence>
<evidence type="ECO:0000256" key="7">
    <source>
        <dbReference type="ARBA" id="ARBA00022968"/>
    </source>
</evidence>
<comment type="function">
    <text evidence="12">Beta-1,3-N-acetylglucosaminyltransferase that plays a role in the elongation of specific branch structures of multiantennary N-glycans. Has strong activity towards tetraantennary N-glycans and 2,6 triantennary glycans.</text>
</comment>
<dbReference type="Proteomes" id="UP000002280">
    <property type="component" value="Chromosome 4"/>
</dbReference>
<comment type="similarity">
    <text evidence="3">Belongs to the glycosyltransferase 31 family.</text>
</comment>
<comment type="subunit">
    <text evidence="13">Interacts with B3GNT2; this interaction greatly increases B3GNT2 catalytic activity, independently of B3GNT8 enzymatic activity.</text>
</comment>
<dbReference type="Bgee" id="ENSMODG00000008650">
    <property type="expression patterns" value="Expressed in spermatid and 19 other cell types or tissues"/>
</dbReference>
<evidence type="ECO:0000313" key="16">
    <source>
        <dbReference type="Ensembl" id="ENSMODP00000031308.2"/>
    </source>
</evidence>
<evidence type="ECO:0000256" key="10">
    <source>
        <dbReference type="ARBA" id="ARBA00023136"/>
    </source>
</evidence>
<reference evidence="16" key="3">
    <citation type="submission" date="2025-09" db="UniProtKB">
        <authorList>
            <consortium name="Ensembl"/>
        </authorList>
    </citation>
    <scope>IDENTIFICATION</scope>
</reference>
<protein>
    <recommendedName>
        <fullName evidence="14">UDP-GlcNAc:betaGal beta-1,3-N-acetylglucosaminyltransferase 8</fullName>
    </recommendedName>
</protein>
<dbReference type="GeneTree" id="ENSGT00940000161895"/>
<dbReference type="GO" id="GO:0030311">
    <property type="term" value="P:poly-N-acetyllactosamine biosynthetic process"/>
    <property type="evidence" value="ECO:0000318"/>
    <property type="project" value="GO_Central"/>
</dbReference>
<keyword evidence="8" id="KW-1133">Transmembrane helix</keyword>
<keyword evidence="7" id="KW-0735">Signal-anchor</keyword>
<keyword evidence="11" id="KW-0325">Glycoprotein</keyword>
<evidence type="ECO:0000256" key="12">
    <source>
        <dbReference type="ARBA" id="ARBA00054214"/>
    </source>
</evidence>
<keyword evidence="4" id="KW-0328">Glycosyltransferase</keyword>
<dbReference type="HOGENOM" id="CLU_036849_5_0_1"/>
<evidence type="ECO:0000256" key="3">
    <source>
        <dbReference type="ARBA" id="ARBA00008661"/>
    </source>
</evidence>
<evidence type="ECO:0000256" key="5">
    <source>
        <dbReference type="ARBA" id="ARBA00022679"/>
    </source>
</evidence>
<dbReference type="PANTHER" id="PTHR11214:SF87">
    <property type="entry name" value="UDP-GLCNAC:BETAGAL BETA-1,3-N-ACETYLGLUCOSAMINYLTRANSFERASE 8"/>
    <property type="match status" value="1"/>
</dbReference>
<dbReference type="FunFam" id="3.90.550.50:FF:000024">
    <property type="entry name" value="Hexosyltransferase"/>
    <property type="match status" value="1"/>
</dbReference>